<name>G2I400_KOMMN</name>
<gene>
    <name evidence="2" type="ordered locus">GLX_04350</name>
</gene>
<dbReference type="RefSeq" id="WP_014104421.1">
    <property type="nucleotide sequence ID" value="NC_016027.1"/>
</dbReference>
<evidence type="ECO:0000256" key="1">
    <source>
        <dbReference type="SAM" id="MobiDB-lite"/>
    </source>
</evidence>
<proteinExistence type="predicted"/>
<dbReference type="EMBL" id="AP012159">
    <property type="protein sequence ID" value="BAK82847.1"/>
    <property type="molecule type" value="Genomic_DNA"/>
</dbReference>
<protein>
    <recommendedName>
        <fullName evidence="4">Hemolysin</fullName>
    </recommendedName>
</protein>
<dbReference type="KEGG" id="gxy:GLX_04350"/>
<dbReference type="PANTHER" id="PTHR38008:SF2">
    <property type="entry name" value="HEMOLYSIN"/>
    <property type="match status" value="1"/>
</dbReference>
<sequence>MISSFHTLPRQRAARRVAARATLRAAALALSGMLGGCGPAHSLPASPAPRPDLAPTQVQEQPAPQSRIGMANPASVYCQKRGGTLEMRHTAQGTTGWCHLPDGTVVEEWALWRSHHSAP</sequence>
<evidence type="ECO:0000313" key="2">
    <source>
        <dbReference type="EMBL" id="BAK82847.1"/>
    </source>
</evidence>
<evidence type="ECO:0000313" key="3">
    <source>
        <dbReference type="Proteomes" id="UP000009044"/>
    </source>
</evidence>
<dbReference type="PATRIC" id="fig|634177.7.peg.502"/>
<dbReference type="Proteomes" id="UP000009044">
    <property type="component" value="Chromosome"/>
</dbReference>
<dbReference type="HOGENOM" id="CLU_155318_1_0_5"/>
<dbReference type="InterPro" id="IPR005590">
    <property type="entry name" value="DUF333"/>
</dbReference>
<organism evidence="2 3">
    <name type="scientific">Komagataeibacter medellinensis (strain NBRC 3288 / BCRC 11682 / LMG 1693 / Kondo 51)</name>
    <name type="common">Gluconacetobacter medellinensis</name>
    <dbReference type="NCBI Taxonomy" id="634177"/>
    <lineage>
        <taxon>Bacteria</taxon>
        <taxon>Pseudomonadati</taxon>
        <taxon>Pseudomonadota</taxon>
        <taxon>Alphaproteobacteria</taxon>
        <taxon>Acetobacterales</taxon>
        <taxon>Acetobacteraceae</taxon>
        <taxon>Komagataeibacter</taxon>
    </lineage>
</organism>
<dbReference type="Pfam" id="PF03891">
    <property type="entry name" value="DUF333"/>
    <property type="match status" value="1"/>
</dbReference>
<dbReference type="AlphaFoldDB" id="G2I400"/>
<reference evidence="3" key="1">
    <citation type="journal article" date="2011" name="J. Bacteriol.">
        <title>Complete genome sequence of NBRC 3288, a unique cellulose-nonproducing strain of Gluconacetobacter xylinus isolated from vinegar.</title>
        <authorList>
            <person name="Ogino H."/>
            <person name="Azuma Y."/>
            <person name="Hosoyama A."/>
            <person name="Nakazawa H."/>
            <person name="Matsutani M."/>
            <person name="Hasegawa A."/>
            <person name="Otsuyama K."/>
            <person name="Matsushita K."/>
            <person name="Fujita N."/>
            <person name="Shirai M."/>
        </authorList>
    </citation>
    <scope>NUCLEOTIDE SEQUENCE [LARGE SCALE GENOMIC DNA]</scope>
    <source>
        <strain evidence="3">NBRC 3288 / BCRC 11682 / LMG 1693</strain>
    </source>
</reference>
<dbReference type="STRING" id="634177.GLX_04350"/>
<feature type="region of interest" description="Disordered" evidence="1">
    <location>
        <begin position="39"/>
        <end position="72"/>
    </location>
</feature>
<evidence type="ECO:0008006" key="4">
    <source>
        <dbReference type="Google" id="ProtNLM"/>
    </source>
</evidence>
<dbReference type="PANTHER" id="PTHR38008">
    <property type="entry name" value="HEMOLYSIN-RELATED"/>
    <property type="match status" value="1"/>
</dbReference>
<accession>G2I400</accession>
<dbReference type="eggNOG" id="COG3042">
    <property type="taxonomic scope" value="Bacteria"/>
</dbReference>